<evidence type="ECO:0000259" key="4">
    <source>
        <dbReference type="PROSITE" id="PS51462"/>
    </source>
</evidence>
<dbReference type="Proteomes" id="UP001259347">
    <property type="component" value="Unassembled WGS sequence"/>
</dbReference>
<evidence type="ECO:0000256" key="1">
    <source>
        <dbReference type="ARBA" id="ARBA00001946"/>
    </source>
</evidence>
<protein>
    <submittedName>
        <fullName evidence="5">8-oxo-dGTP pyrophosphatase MutT (NUDIX family)</fullName>
    </submittedName>
</protein>
<dbReference type="Pfam" id="PF00293">
    <property type="entry name" value="NUDIX"/>
    <property type="match status" value="1"/>
</dbReference>
<comment type="caution">
    <text evidence="5">The sequence shown here is derived from an EMBL/GenBank/DDBJ whole genome shotgun (WGS) entry which is preliminary data.</text>
</comment>
<evidence type="ECO:0000256" key="2">
    <source>
        <dbReference type="ARBA" id="ARBA00022801"/>
    </source>
</evidence>
<evidence type="ECO:0000313" key="5">
    <source>
        <dbReference type="EMBL" id="MDR6867379.1"/>
    </source>
</evidence>
<dbReference type="RefSeq" id="WP_310020123.1">
    <property type="nucleotide sequence ID" value="NZ_JAVDUM010000008.1"/>
</dbReference>
<proteinExistence type="predicted"/>
<evidence type="ECO:0000256" key="3">
    <source>
        <dbReference type="SAM" id="MobiDB-lite"/>
    </source>
</evidence>
<keyword evidence="6" id="KW-1185">Reference proteome</keyword>
<feature type="compositionally biased region" description="Basic and acidic residues" evidence="3">
    <location>
        <begin position="10"/>
        <end position="20"/>
    </location>
</feature>
<dbReference type="SUPFAM" id="SSF55811">
    <property type="entry name" value="Nudix"/>
    <property type="match status" value="1"/>
</dbReference>
<dbReference type="PROSITE" id="PS51462">
    <property type="entry name" value="NUDIX"/>
    <property type="match status" value="1"/>
</dbReference>
<dbReference type="EMBL" id="JAVDUM010000008">
    <property type="protein sequence ID" value="MDR6867379.1"/>
    <property type="molecule type" value="Genomic_DNA"/>
</dbReference>
<dbReference type="InterPro" id="IPR000086">
    <property type="entry name" value="NUDIX_hydrolase_dom"/>
</dbReference>
<dbReference type="InterPro" id="IPR015797">
    <property type="entry name" value="NUDIX_hydrolase-like_dom_sf"/>
</dbReference>
<organism evidence="5 6">
    <name type="scientific">Microbacterium resistens</name>
    <dbReference type="NCBI Taxonomy" id="156977"/>
    <lineage>
        <taxon>Bacteria</taxon>
        <taxon>Bacillati</taxon>
        <taxon>Actinomycetota</taxon>
        <taxon>Actinomycetes</taxon>
        <taxon>Micrococcales</taxon>
        <taxon>Microbacteriaceae</taxon>
        <taxon>Microbacterium</taxon>
    </lineage>
</organism>
<dbReference type="PROSITE" id="PS00893">
    <property type="entry name" value="NUDIX_BOX"/>
    <property type="match status" value="1"/>
</dbReference>
<accession>A0ABU1SCT1</accession>
<sequence>MTIVPPSPGEPRRPDGPRDPGDAWVVADTGERYWGRFGAAGLLAVDAERGVLLQHRVSWSHFGGTWGLPGGALHQGESALDGALRESTEEAGIPRGAVRPRFASILDLGIWSYTTVVADVVVPFEPVISDPESVALEWVALDRVDELPLHPGFADAWPRLRALLAQRPAIVVDAANVMGSVPDGWWKDRAGAADRLRDRLTAWLHGGVLAEDGSETELTGTELTGAADRAPESDAHEDAREPIQTAPTADIRWYPTVTMVVEGEARSLADIDHGPIIVRRAAGHGDDEIVEAARELQFAGHATTVVTSDRELRARIEALGARTVSAGWLLPRLPR</sequence>
<evidence type="ECO:0000313" key="6">
    <source>
        <dbReference type="Proteomes" id="UP001259347"/>
    </source>
</evidence>
<reference evidence="5 6" key="1">
    <citation type="submission" date="2023-07" db="EMBL/GenBank/DDBJ databases">
        <title>Sorghum-associated microbial communities from plants grown in Nebraska, USA.</title>
        <authorList>
            <person name="Schachtman D."/>
        </authorList>
    </citation>
    <scope>NUCLEOTIDE SEQUENCE [LARGE SCALE GENOMIC DNA]</scope>
    <source>
        <strain evidence="5 6">2980</strain>
    </source>
</reference>
<gene>
    <name evidence="5" type="ORF">J2Y69_001982</name>
</gene>
<keyword evidence="2" id="KW-0378">Hydrolase</keyword>
<dbReference type="InterPro" id="IPR020084">
    <property type="entry name" value="NUDIX_hydrolase_CS"/>
</dbReference>
<feature type="region of interest" description="Disordered" evidence="3">
    <location>
        <begin position="1"/>
        <end position="20"/>
    </location>
</feature>
<dbReference type="PANTHER" id="PTHR43046">
    <property type="entry name" value="GDP-MANNOSE MANNOSYL HYDROLASE"/>
    <property type="match status" value="1"/>
</dbReference>
<name>A0ABU1SCT1_9MICO</name>
<dbReference type="Gene3D" id="3.90.79.10">
    <property type="entry name" value="Nucleoside Triphosphate Pyrophosphohydrolase"/>
    <property type="match status" value="1"/>
</dbReference>
<dbReference type="PANTHER" id="PTHR43046:SF2">
    <property type="entry name" value="8-OXO-DGTP DIPHOSPHATASE-RELATED"/>
    <property type="match status" value="1"/>
</dbReference>
<comment type="cofactor">
    <cofactor evidence="1">
        <name>Mg(2+)</name>
        <dbReference type="ChEBI" id="CHEBI:18420"/>
    </cofactor>
</comment>
<feature type="domain" description="Nudix hydrolase" evidence="4">
    <location>
        <begin position="34"/>
        <end position="162"/>
    </location>
</feature>